<evidence type="ECO:0000256" key="1">
    <source>
        <dbReference type="SAM" id="Phobius"/>
    </source>
</evidence>
<feature type="transmembrane region" description="Helical" evidence="1">
    <location>
        <begin position="1172"/>
        <end position="1195"/>
    </location>
</feature>
<dbReference type="EMBL" id="KQ001686">
    <property type="protein sequence ID" value="KJP86752.1"/>
    <property type="molecule type" value="Genomic_DNA"/>
</dbReference>
<dbReference type="OrthoDB" id="382618at2759"/>
<evidence type="ECO:0008006" key="5">
    <source>
        <dbReference type="Google" id="ProtNLM"/>
    </source>
</evidence>
<feature type="chain" id="PRO_5002343955" description="Cytoadherence linked asexual protein" evidence="2">
    <location>
        <begin position="24"/>
        <end position="1344"/>
    </location>
</feature>
<gene>
    <name evidence="3" type="ORF">AK88_03566</name>
</gene>
<keyword evidence="2" id="KW-0732">Signal</keyword>
<organism evidence="3 4">
    <name type="scientific">Plasmodium fragile</name>
    <dbReference type="NCBI Taxonomy" id="5857"/>
    <lineage>
        <taxon>Eukaryota</taxon>
        <taxon>Sar</taxon>
        <taxon>Alveolata</taxon>
        <taxon>Apicomplexa</taxon>
        <taxon>Aconoidasida</taxon>
        <taxon>Haemosporida</taxon>
        <taxon>Plasmodiidae</taxon>
        <taxon>Plasmodium</taxon>
        <taxon>Plasmodium (Plasmodium)</taxon>
    </lineage>
</organism>
<dbReference type="RefSeq" id="XP_012336600.1">
    <property type="nucleotide sequence ID" value="XM_012481177.1"/>
</dbReference>
<keyword evidence="4" id="KW-1185">Reference proteome</keyword>
<dbReference type="InterPro" id="IPR005553">
    <property type="entry name" value="CLAG"/>
</dbReference>
<evidence type="ECO:0000313" key="4">
    <source>
        <dbReference type="Proteomes" id="UP000054561"/>
    </source>
</evidence>
<dbReference type="GO" id="GO:0020035">
    <property type="term" value="P:adhesion of symbiont to microvasculature"/>
    <property type="evidence" value="ECO:0007669"/>
    <property type="project" value="InterPro"/>
</dbReference>
<evidence type="ECO:0000256" key="2">
    <source>
        <dbReference type="SAM" id="SignalP"/>
    </source>
</evidence>
<feature type="signal peptide" evidence="2">
    <location>
        <begin position="1"/>
        <end position="23"/>
    </location>
</feature>
<name>A0A0D9QIY5_PLAFR</name>
<keyword evidence="1" id="KW-0812">Transmembrane</keyword>
<protein>
    <recommendedName>
        <fullName evidence="5">Cytoadherence linked asexual protein</fullName>
    </recommendedName>
</protein>
<dbReference type="OMA" id="LMHDLNW"/>
<keyword evidence="1" id="KW-1133">Transmembrane helix</keyword>
<dbReference type="Pfam" id="PF03805">
    <property type="entry name" value="CLAG"/>
    <property type="match status" value="1"/>
</dbReference>
<dbReference type="GeneID" id="24268880"/>
<dbReference type="Proteomes" id="UP000054561">
    <property type="component" value="Unassembled WGS sequence"/>
</dbReference>
<reference evidence="3 4" key="1">
    <citation type="submission" date="2014-03" db="EMBL/GenBank/DDBJ databases">
        <title>The Genome Sequence of Plasmodium fragile nilgiri.</title>
        <authorList>
            <consortium name="The Broad Institute Genomics Platform"/>
            <consortium name="The Broad Institute Genome Sequencing Center for Infectious Disease"/>
            <person name="Neafsey D."/>
            <person name="Duraisingh M."/>
            <person name="Young S.K."/>
            <person name="Zeng Q."/>
            <person name="Gargeya S."/>
            <person name="Abouelleil A."/>
            <person name="Alvarado L."/>
            <person name="Chapman S.B."/>
            <person name="Gainer-Dewar J."/>
            <person name="Goldberg J."/>
            <person name="Griggs A."/>
            <person name="Gujja S."/>
            <person name="Hansen M."/>
            <person name="Howarth C."/>
            <person name="Imamovic A."/>
            <person name="Larimer J."/>
            <person name="Pearson M."/>
            <person name="Poon T.W."/>
            <person name="Priest M."/>
            <person name="Roberts A."/>
            <person name="Saif S."/>
            <person name="Shea T."/>
            <person name="Sykes S."/>
            <person name="Wortman J."/>
            <person name="Nusbaum C."/>
            <person name="Birren B."/>
        </authorList>
    </citation>
    <scope>NUCLEOTIDE SEQUENCE [LARGE SCALE GENOMIC DNA]</scope>
    <source>
        <strain evidence="4">nilgiri</strain>
    </source>
</reference>
<dbReference type="VEuPathDB" id="PlasmoDB:AK88_03566"/>
<evidence type="ECO:0000313" key="3">
    <source>
        <dbReference type="EMBL" id="KJP86752.1"/>
    </source>
</evidence>
<sequence>MKIWFIQQTIFYIVITLVRKIACSYKNENIEELKKIIDNAELYNNLDKLENIILQTLEQDQLMLPIVTRDVRKYLDFSKFKLISFQVLNQHDREYIVPTLDAAAEDIIKYEHALQTQIAVDYKHEQSDLIKKKILVVRTLKVIKIMQIPMKQYKNTSKLHDALSQLNDLFTYVSDPNHDEETGTRVLKEQIFGKRPLSRKNIRKKIALYMPIDFHMNTINYNDLLFTYQPNIELMTKLDHRANYFDIGIFNYIGSHFIALGHFILLKLAYKNYNKYFEIGNLKFHNWHSILQFNHSDRYKVLDLLCDESNVYEGDKKRREHYLKNKISSSSAECTVLEFLIHHINKYQMELFTNASKLNLNLQMLMENSHLQEKYFNFMCKESNGKPCSIYDGPKFKEENQQNMPFVDNQNYTFQQNTVIFPIKNYPHDIYTNYVNFIKYYNEFNRDQILYIHLLNLVGLFNGDMGAYAGSLYLPGYYNAIQLAYEDNLSMKELSDNLVKCVDMCYSWSMQNKSITFRLGSMFRNKKFDSSKCVICEGTLFYINNQVQDSMSMLQKYNGYMTKLLKVNIVSHLIRFMNIYEEYNNFLMHDLNWFTFLLLFRMTTYKDIGQYSISNAMYLDIKDEDERNKSIVTYHWYPSYLKKYITNRTRKYEAVNLLKELEKMIDEETIEKMKKCIKFIIHVNSVLQMDFFYYLNETPVGQQHPFALTMNIEGKFTEWFSNYMYSFPLINYEHPKGRYNMPEQQKKGQFIAPKYSKWTLHLKKIIEQSFINHFNQKHVKTLFKHFGTYNISNKIMLLRDSYELYLKNFEQIYFIGDIMLLRKFFGATPKSIIIRQKVHYFLHNIFGNPLNFYKFGLIYGYTFNKVYLKEIVESLYVIYQMNQAIFTEMSFLQTVRLLFRKIQYSFFSHRRNDDISMNNIFFFNVRQDYSKLRKDVREEEIHLSMASRFYEKTMYSLFQMMFITRISKHINKLDRKFGNASMLGLAVDEEPALKFRYVYYGSMFDSILNVFFPMFIKKPVVQLKYGKTFVLANMYKLASELFALYNLNNLSILCDYQSMTSANSYVFHKAMKFLDKKYIPLVVAAFFMKIQIEMKEAAAGKSFWETYYGSRLEGAQILQYIPYLSIYTGGNIFMRNHLFFPNPLGEELSKQTEGLTTVAPQEKPETHRISGIILVGMVHSLSITFFIFTLLRWYAFYDNVVFLLRNTFRIFDRFYSILENYVNTFIKRMYNKVTADVLLKSLRRAYDRAKDEGYYEEGLMARINNKQFAQKGETEESVEPPPVLTEVEIEAVQDNSSLFYVDNESMFEDLDDDEQFLNQRDIIFYEDNVDKRGVYNYVPITNTY</sequence>
<keyword evidence="1" id="KW-0472">Membrane</keyword>
<proteinExistence type="predicted"/>
<accession>A0A0D9QIY5</accession>